<accession>A0A3P5YFB9</accession>
<gene>
    <name evidence="1" type="ORF">BRAA09T37811Z</name>
</gene>
<dbReference type="EMBL" id="LR031568">
    <property type="protein sequence ID" value="VDC60200.1"/>
    <property type="molecule type" value="Genomic_DNA"/>
</dbReference>
<organism evidence="1">
    <name type="scientific">Brassica campestris</name>
    <name type="common">Field mustard</name>
    <dbReference type="NCBI Taxonomy" id="3711"/>
    <lineage>
        <taxon>Eukaryota</taxon>
        <taxon>Viridiplantae</taxon>
        <taxon>Streptophyta</taxon>
        <taxon>Embryophyta</taxon>
        <taxon>Tracheophyta</taxon>
        <taxon>Spermatophyta</taxon>
        <taxon>Magnoliopsida</taxon>
        <taxon>eudicotyledons</taxon>
        <taxon>Gunneridae</taxon>
        <taxon>Pentapetalae</taxon>
        <taxon>rosids</taxon>
        <taxon>malvids</taxon>
        <taxon>Brassicales</taxon>
        <taxon>Brassicaceae</taxon>
        <taxon>Brassiceae</taxon>
        <taxon>Brassica</taxon>
    </lineage>
</organism>
<name>A0A3P5YFB9_BRACM</name>
<sequence>MTVAVEGMVEEVVDTTVEAVVVVEAMVERREYGYNGGGWWRWLPNLHPQNLEHKTPSTRSSSTKP</sequence>
<evidence type="ECO:0000313" key="1">
    <source>
        <dbReference type="EMBL" id="VDC60200.1"/>
    </source>
</evidence>
<proteinExistence type="predicted"/>
<protein>
    <submittedName>
        <fullName evidence="1">Uncharacterized protein</fullName>
    </submittedName>
</protein>
<dbReference type="AlphaFoldDB" id="A0A3P5YFB9"/>
<reference evidence="1" key="1">
    <citation type="submission" date="2018-11" db="EMBL/GenBank/DDBJ databases">
        <authorList>
            <consortium name="Genoscope - CEA"/>
            <person name="William W."/>
        </authorList>
    </citation>
    <scope>NUCLEOTIDE SEQUENCE</scope>
</reference>